<evidence type="ECO:0000313" key="2">
    <source>
        <dbReference type="EMBL" id="CAE8596658.1"/>
    </source>
</evidence>
<dbReference type="Proteomes" id="UP000654075">
    <property type="component" value="Unassembled WGS sequence"/>
</dbReference>
<reference evidence="2" key="1">
    <citation type="submission" date="2021-02" db="EMBL/GenBank/DDBJ databases">
        <authorList>
            <person name="Dougan E. K."/>
            <person name="Rhodes N."/>
            <person name="Thang M."/>
            <person name="Chan C."/>
        </authorList>
    </citation>
    <scope>NUCLEOTIDE SEQUENCE</scope>
</reference>
<dbReference type="EMBL" id="CAJNNV010008800">
    <property type="protein sequence ID" value="CAE8596658.1"/>
    <property type="molecule type" value="Genomic_DNA"/>
</dbReference>
<proteinExistence type="predicted"/>
<dbReference type="EMBL" id="CAJNNW010006543">
    <property type="protein sequence ID" value="CAE8648389.1"/>
    <property type="molecule type" value="Genomic_DNA"/>
</dbReference>
<gene>
    <name evidence="2" type="ORF">PGLA1383_LOCUS15119</name>
    <name evidence="3" type="ORF">PGLA2088_LOCUS6529</name>
</gene>
<name>A0A813E8U2_POLGL</name>
<comment type="caution">
    <text evidence="2">The sequence shown here is derived from an EMBL/GenBank/DDBJ whole genome shotgun (WGS) entry which is preliminary data.</text>
</comment>
<feature type="region of interest" description="Disordered" evidence="1">
    <location>
        <begin position="1"/>
        <end position="29"/>
    </location>
</feature>
<evidence type="ECO:0000256" key="1">
    <source>
        <dbReference type="SAM" id="MobiDB-lite"/>
    </source>
</evidence>
<keyword evidence="4" id="KW-1185">Reference proteome</keyword>
<evidence type="ECO:0000313" key="3">
    <source>
        <dbReference type="EMBL" id="CAE8648389.1"/>
    </source>
</evidence>
<organism evidence="2 4">
    <name type="scientific">Polarella glacialis</name>
    <name type="common">Dinoflagellate</name>
    <dbReference type="NCBI Taxonomy" id="89957"/>
    <lineage>
        <taxon>Eukaryota</taxon>
        <taxon>Sar</taxon>
        <taxon>Alveolata</taxon>
        <taxon>Dinophyceae</taxon>
        <taxon>Suessiales</taxon>
        <taxon>Suessiaceae</taxon>
        <taxon>Polarella</taxon>
    </lineage>
</organism>
<dbReference type="AlphaFoldDB" id="A0A813E8U2"/>
<evidence type="ECO:0000313" key="4">
    <source>
        <dbReference type="Proteomes" id="UP000654075"/>
    </source>
</evidence>
<sequence>MYDLQSTPLVESLPDAVTQSSGESRAARRRKLRQAHLERLRSENLVLLGAADDSSGSLRREPLSEGTVNTMQGDASVGPTIIWTLPSSGVPKFNPELRSVWGEYAVALTCAQRKQLQQKVLSSKASPASEAEWEARTKEGTMLFFQLKFLDDPVIRKECVNLLLSPRHSGLYGRCERHDLQQELQGGPRYK</sequence>
<accession>A0A813E8U2</accession>
<dbReference type="Proteomes" id="UP000626109">
    <property type="component" value="Unassembled WGS sequence"/>
</dbReference>
<protein>
    <submittedName>
        <fullName evidence="2">Uncharacterized protein</fullName>
    </submittedName>
</protein>